<accession>A0A2A6F691</accession>
<dbReference type="Proteomes" id="UP000219182">
    <property type="component" value="Unassembled WGS sequence"/>
</dbReference>
<proteinExistence type="predicted"/>
<reference evidence="1 2" key="1">
    <citation type="submission" date="2017-09" db="EMBL/GenBank/DDBJ databases">
        <title>Mesorhizobum sanjuanii sp. nov. isolated from nodules of Lotus tenuis in saline-alkaline lowlands of Flooding Pampa.</title>
        <authorList>
            <person name="Sannazzaro A.I."/>
            <person name="Torres Tejerizo G.A."/>
            <person name="Fontana F."/>
            <person name="Cumpa Velazquez L.M."/>
            <person name="Hansen L."/>
            <person name="Pistorio M."/>
            <person name="Estrella M.J."/>
        </authorList>
    </citation>
    <scope>NUCLEOTIDE SEQUENCE [LARGE SCALE GENOMIC DNA]</scope>
    <source>
        <strain evidence="1 2">BSA136</strain>
    </source>
</reference>
<organism evidence="1 2">
    <name type="scientific">Mesorhizobium sanjuanii</name>
    <dbReference type="NCBI Taxonomy" id="2037900"/>
    <lineage>
        <taxon>Bacteria</taxon>
        <taxon>Pseudomonadati</taxon>
        <taxon>Pseudomonadota</taxon>
        <taxon>Alphaproteobacteria</taxon>
        <taxon>Hyphomicrobiales</taxon>
        <taxon>Phyllobacteriaceae</taxon>
        <taxon>Mesorhizobium</taxon>
    </lineage>
</organism>
<comment type="caution">
    <text evidence="1">The sequence shown here is derived from an EMBL/GenBank/DDBJ whole genome shotgun (WGS) entry which is preliminary data.</text>
</comment>
<keyword evidence="2" id="KW-1185">Reference proteome</keyword>
<name>A0A2A6F691_9HYPH</name>
<sequence>MTGLRWPAPRVVRIIHHAADAVASLIVAVSIEIGVTVPVELRRRIDPLIATARLRPRIVIIRTVAMLVVVVKDRANDASDNDRSRRIT</sequence>
<evidence type="ECO:0000313" key="1">
    <source>
        <dbReference type="EMBL" id="PDQ17215.1"/>
    </source>
</evidence>
<dbReference type="EMBL" id="NWQG01000291">
    <property type="protein sequence ID" value="PDQ17215.1"/>
    <property type="molecule type" value="Genomic_DNA"/>
</dbReference>
<protein>
    <submittedName>
        <fullName evidence="1">Uncharacterized protein</fullName>
    </submittedName>
</protein>
<gene>
    <name evidence="1" type="ORF">CN311_31215</name>
</gene>
<evidence type="ECO:0000313" key="2">
    <source>
        <dbReference type="Proteomes" id="UP000219182"/>
    </source>
</evidence>
<dbReference type="AlphaFoldDB" id="A0A2A6F691"/>